<evidence type="ECO:0000256" key="1">
    <source>
        <dbReference type="SAM" id="Coils"/>
    </source>
</evidence>
<sequence>MNHHPVLPKAALTVALGLLLGSAQAGAQSIDSGNASPVAPLSQAELSALVRQQAQQIRQLEARLRALEGGSPAAASAAPAVPATDAPALEARVAALESGQAKAPKVSWSKGAPEFSNADGSATFRPRGRLFVDGSSTSGSSAGDRNLSGTEIRSVRLGAEGRYGILGWAVEGDFADNEVAWKSVYATVDHRAFGLPADLTIGNRLNDRGIDGSSSTSNTPFQDRNVVGTLVLPQRGLFGVGLTERVYGKGWHASLSVAGNDLNNAGSDNDSLTWATRAHWNPLARQDAVVHLGAWAFHEEIAAGASGVLRSSAIAGHFNDLVKIAPGTLAGAERSTAYGLEAAGFFGPAWATGEWGTRNLHGVGTAGRYDLDHQAWAVSAGWFLGGAVPAYAGKTGTWGKVKVNDPVTAGGRGAWELKARYEDVDYAELPTGGTGHAWTVGANWYLNDLSRIMLDVVRWQTDNRSGAVQGPDKGTTVNTRFQVAF</sequence>
<dbReference type="Proteomes" id="UP000623958">
    <property type="component" value="Unassembled WGS sequence"/>
</dbReference>
<reference evidence="4" key="1">
    <citation type="journal article" date="2014" name="Int. J. Syst. Evol. Microbiol.">
        <title>Complete genome sequence of Corynebacterium casei LMG S-19264T (=DSM 44701T), isolated from a smear-ripened cheese.</title>
        <authorList>
            <consortium name="US DOE Joint Genome Institute (JGI-PGF)"/>
            <person name="Walter F."/>
            <person name="Albersmeier A."/>
            <person name="Kalinowski J."/>
            <person name="Ruckert C."/>
        </authorList>
    </citation>
    <scope>NUCLEOTIDE SEQUENCE</scope>
    <source>
        <strain evidence="4">JCM 13306</strain>
    </source>
</reference>
<dbReference type="InterPro" id="IPR010870">
    <property type="entry name" value="Porin_O/P"/>
</dbReference>
<dbReference type="Gene3D" id="2.40.160.10">
    <property type="entry name" value="Porin"/>
    <property type="match status" value="1"/>
</dbReference>
<evidence type="ECO:0000256" key="2">
    <source>
        <dbReference type="SAM" id="MobiDB-lite"/>
    </source>
</evidence>
<dbReference type="RefSeq" id="WP_434028302.1">
    <property type="nucleotide sequence ID" value="NZ_BNBA01000001.1"/>
</dbReference>
<evidence type="ECO:0000313" key="5">
    <source>
        <dbReference type="Proteomes" id="UP000623958"/>
    </source>
</evidence>
<feature type="chain" id="PRO_5037495691" evidence="3">
    <location>
        <begin position="28"/>
        <end position="485"/>
    </location>
</feature>
<dbReference type="AlphaFoldDB" id="A0A919KG43"/>
<gene>
    <name evidence="4" type="ORF">GCM10009090_00800</name>
</gene>
<feature type="region of interest" description="Disordered" evidence="2">
    <location>
        <begin position="126"/>
        <end position="147"/>
    </location>
</feature>
<dbReference type="Pfam" id="PF07396">
    <property type="entry name" value="Porin_O_P"/>
    <property type="match status" value="1"/>
</dbReference>
<keyword evidence="5" id="KW-1185">Reference proteome</keyword>
<feature type="coiled-coil region" evidence="1">
    <location>
        <begin position="43"/>
        <end position="70"/>
    </location>
</feature>
<keyword evidence="1" id="KW-0175">Coiled coil</keyword>
<comment type="caution">
    <text evidence="4">The sequence shown here is derived from an EMBL/GenBank/DDBJ whole genome shotgun (WGS) entry which is preliminary data.</text>
</comment>
<name>A0A919KG43_9XANT</name>
<keyword evidence="3" id="KW-0732">Signal</keyword>
<feature type="compositionally biased region" description="Low complexity" evidence="2">
    <location>
        <begin position="134"/>
        <end position="143"/>
    </location>
</feature>
<dbReference type="EMBL" id="BNBA01000001">
    <property type="protein sequence ID" value="GHH46151.1"/>
    <property type="molecule type" value="Genomic_DNA"/>
</dbReference>
<accession>A0A919KG43</accession>
<dbReference type="SUPFAM" id="SSF56935">
    <property type="entry name" value="Porins"/>
    <property type="match status" value="1"/>
</dbReference>
<proteinExistence type="predicted"/>
<evidence type="ECO:0000256" key="3">
    <source>
        <dbReference type="SAM" id="SignalP"/>
    </source>
</evidence>
<evidence type="ECO:0000313" key="4">
    <source>
        <dbReference type="EMBL" id="GHH46151.1"/>
    </source>
</evidence>
<protein>
    <submittedName>
        <fullName evidence="4">Porin</fullName>
    </submittedName>
</protein>
<dbReference type="InterPro" id="IPR023614">
    <property type="entry name" value="Porin_dom_sf"/>
</dbReference>
<organism evidence="4 5">
    <name type="scientific">Xanthomonas boreopolis</name>
    <dbReference type="NCBI Taxonomy" id="86183"/>
    <lineage>
        <taxon>Bacteria</taxon>
        <taxon>Pseudomonadati</taxon>
        <taxon>Pseudomonadota</taxon>
        <taxon>Gammaproteobacteria</taxon>
        <taxon>Lysobacterales</taxon>
        <taxon>Lysobacteraceae</taxon>
        <taxon>Xanthomonas</taxon>
    </lineage>
</organism>
<reference evidence="4" key="2">
    <citation type="submission" date="2020-09" db="EMBL/GenBank/DDBJ databases">
        <authorList>
            <person name="Sun Q."/>
            <person name="Ohkuma M."/>
        </authorList>
    </citation>
    <scope>NUCLEOTIDE SEQUENCE</scope>
    <source>
        <strain evidence="4">JCM 13306</strain>
    </source>
</reference>
<feature type="signal peptide" evidence="3">
    <location>
        <begin position="1"/>
        <end position="27"/>
    </location>
</feature>